<accession>A0ABY6I0T9</accession>
<evidence type="ECO:0000259" key="1">
    <source>
        <dbReference type="Pfam" id="PF00483"/>
    </source>
</evidence>
<dbReference type="InterPro" id="IPR005835">
    <property type="entry name" value="NTP_transferase_dom"/>
</dbReference>
<reference evidence="2" key="1">
    <citation type="submission" date="2022-09" db="EMBL/GenBank/DDBJ databases">
        <title>Actin cytoskeleton and complex cell architecture in an #Asgard archaeon.</title>
        <authorList>
            <person name="Ponce Toledo R.I."/>
            <person name="Schleper C."/>
            <person name="Rodrigues Oliveira T."/>
            <person name="Wollweber F."/>
            <person name="Xu J."/>
            <person name="Rittmann S."/>
            <person name="Klingl A."/>
            <person name="Pilhofer M."/>
        </authorList>
    </citation>
    <scope>NUCLEOTIDE SEQUENCE</scope>
    <source>
        <strain evidence="2">B-35</strain>
    </source>
</reference>
<dbReference type="InterPro" id="IPR050486">
    <property type="entry name" value="Mannose-1P_guanyltransferase"/>
</dbReference>
<dbReference type="PANTHER" id="PTHR22572">
    <property type="entry name" value="SUGAR-1-PHOSPHATE GUANYL TRANSFERASE"/>
    <property type="match status" value="1"/>
</dbReference>
<organism evidence="2 3">
    <name type="scientific">Candidatus Lokiarchaeum ossiferum</name>
    <dbReference type="NCBI Taxonomy" id="2951803"/>
    <lineage>
        <taxon>Archaea</taxon>
        <taxon>Promethearchaeati</taxon>
        <taxon>Promethearchaeota</taxon>
        <taxon>Promethearchaeia</taxon>
        <taxon>Promethearchaeales</taxon>
        <taxon>Promethearchaeaceae</taxon>
        <taxon>Candidatus Lokiarchaeum</taxon>
    </lineage>
</organism>
<dbReference type="Gene3D" id="3.90.550.10">
    <property type="entry name" value="Spore Coat Polysaccharide Biosynthesis Protein SpsA, Chain A"/>
    <property type="match status" value="1"/>
</dbReference>
<keyword evidence="3" id="KW-1185">Reference proteome</keyword>
<feature type="domain" description="Nucleotidyl transferase" evidence="1">
    <location>
        <begin position="8"/>
        <end position="254"/>
    </location>
</feature>
<protein>
    <submittedName>
        <fullName evidence="2">Bifunctional protein GlmU</fullName>
    </submittedName>
</protein>
<gene>
    <name evidence="2" type="ORF">NEF87_004599</name>
</gene>
<dbReference type="EMBL" id="CP104013">
    <property type="protein sequence ID" value="UYP48314.1"/>
    <property type="molecule type" value="Genomic_DNA"/>
</dbReference>
<dbReference type="InterPro" id="IPR029044">
    <property type="entry name" value="Nucleotide-diphossugar_trans"/>
</dbReference>
<dbReference type="Gene3D" id="2.160.10.10">
    <property type="entry name" value="Hexapeptide repeat proteins"/>
    <property type="match status" value="1"/>
</dbReference>
<sequence length="364" mass="40722">MLIICPIAGVGSFLQPFTVSKPKAMIKIAGKRIIDHTLQLLKDNFPPETKICFIVGYKKRIIIEYISEHYGEYFNLIFEEQNPIAYDGDIPLFAGIGDAIRLAGKYGRGDDCFIFFSDHFPTEDFLPMIKMLENTKFDGVVNVREVENPQQYGVCEVDSNNTITRVVEKPTNPKSNLAITWGYVFSKRITHQIFDNLDKLVHDNFNLQKNIDFTGTIQCLINSGAKIGVNVMKSPILDFGQIDDFLRGNNFLLNQQLKTRTDKGENIYETMLRSNELQNTSIIPPVFLGKNCNLTNSVIGPNVSIGDNTVITKCIISNSVIGDCTSMENIITESSVIGDFVSMEDLIKNSISIGDSSSIMKTLD</sequence>
<proteinExistence type="predicted"/>
<name>A0ABY6I0T9_9ARCH</name>
<evidence type="ECO:0000313" key="2">
    <source>
        <dbReference type="EMBL" id="UYP48314.1"/>
    </source>
</evidence>
<dbReference type="CDD" id="cd04181">
    <property type="entry name" value="NTP_transferase"/>
    <property type="match status" value="1"/>
</dbReference>
<dbReference type="SUPFAM" id="SSF53448">
    <property type="entry name" value="Nucleotide-diphospho-sugar transferases"/>
    <property type="match status" value="1"/>
</dbReference>
<evidence type="ECO:0000313" key="3">
    <source>
        <dbReference type="Proteomes" id="UP001208689"/>
    </source>
</evidence>
<dbReference type="Proteomes" id="UP001208689">
    <property type="component" value="Chromosome"/>
</dbReference>
<dbReference type="Pfam" id="PF00483">
    <property type="entry name" value="NTP_transferase"/>
    <property type="match status" value="1"/>
</dbReference>